<evidence type="ECO:0000313" key="5">
    <source>
        <dbReference type="Proteomes" id="UP000182235"/>
    </source>
</evidence>
<accession>A0A1J9QGG1</accession>
<dbReference type="EMBL" id="LGRN01000231">
    <property type="protein sequence ID" value="OJD14269.1"/>
    <property type="molecule type" value="Genomic_DNA"/>
</dbReference>
<feature type="region of interest" description="Disordered" evidence="2">
    <location>
        <begin position="250"/>
        <end position="386"/>
    </location>
</feature>
<comment type="catalytic activity">
    <reaction evidence="1">
        <text>RNA(n) + a ribonucleoside 5'-triphosphate = RNA(n+1) + diphosphate</text>
        <dbReference type="Rhea" id="RHEA:21248"/>
        <dbReference type="Rhea" id="RHEA-COMP:14527"/>
        <dbReference type="Rhea" id="RHEA-COMP:17342"/>
        <dbReference type="ChEBI" id="CHEBI:33019"/>
        <dbReference type="ChEBI" id="CHEBI:61557"/>
        <dbReference type="ChEBI" id="CHEBI:140395"/>
        <dbReference type="EC" id="2.7.7.48"/>
    </reaction>
</comment>
<dbReference type="GO" id="GO:0031380">
    <property type="term" value="C:nuclear RNA-directed RNA polymerase complex"/>
    <property type="evidence" value="ECO:0007669"/>
    <property type="project" value="TreeGrafter"/>
</dbReference>
<dbReference type="GO" id="GO:0003968">
    <property type="term" value="F:RNA-directed RNA polymerase activity"/>
    <property type="evidence" value="ECO:0007669"/>
    <property type="project" value="UniProtKB-KW"/>
</dbReference>
<feature type="compositionally biased region" description="Polar residues" evidence="2">
    <location>
        <begin position="296"/>
        <end position="328"/>
    </location>
</feature>
<gene>
    <name evidence="4" type="ORF">AJ78_05371</name>
</gene>
<comment type="similarity">
    <text evidence="1">Belongs to the RdRP family.</text>
</comment>
<keyword evidence="5" id="KW-1185">Reference proteome</keyword>
<evidence type="ECO:0000259" key="3">
    <source>
        <dbReference type="Pfam" id="PF05183"/>
    </source>
</evidence>
<protein>
    <recommendedName>
        <fullName evidence="1">RNA-dependent RNA polymerase</fullName>
        <ecNumber evidence="1">2.7.7.48</ecNumber>
    </recommendedName>
</protein>
<sequence length="1364" mass="154305">MANPQTPKSGHDFSLIIKNLNANFNLNLPEPAISTPSRERQTLAEKCVGLAKFLYYSDPLIIQRVIESFSERARTLFSEPASAANQQSGNVPASRSFIRSNTISMARNITLGEQEKALQYLWELLSDEEYIVTQGSSRIHRDASTTTPTGTRPTAGRSFGLPAASTGGPTAGSGMKTSAPPESPTATPSKMPPSPSKRKGVIDDSEVFVTAPNTPSNPFYANSSPLSDDEFENSDLDDLDIDLNAVSRDLADSSDNDQRQRKAAKTGLKQRRLDDYMKISKSVQKPRPSHPGKPVNSDNSSFETVTTEQTNSFRASFGASTAPTSPSRSFEIEQPDLDQTSQYSSTVRPSPSEEFEILSDSEHTTGPSKNERSEEQQEPELDEGREQKIRKIIRELEENGPFSNQNVIKTTVPLRYRYEAQRAANSLNLPVESILQKLDRRKLPDYDDFWKNIHNGRRPRLERTAPEPWEMAVDQYENKKPTGDVVTLSCELSWCSPKEPGYFKLALNPMKFMRSYRFCRRFGSDRFLEMTYPTLTEPPAHLVRKEDGVDKDILLEAIARWMATSEHHLVGRVWRGLYLEDIQNKQPKRASKRDAGDFGVGMGAMENPHKQRAVFFATDGIDFRKAGGPQDIPPQAETSGQRTAMSIDTLIDWHMPRAHNSHQSDMKLFQRLHLGLSRTLSTVVLRREEIVYLEDPPGRVMNDGCALMSRSLGMQIAHILGIDGIPACFQARISGAKGVWMVDRDDSRFKAGDRGFGLQITQSQLKIHPAPPHDTSPADDMKLAFEVVQWSRPLKPASLNLQLLNILQHGGIRNDHIKNLIRQEMSSFYDDFLETLLASSGPACRSWLQKTNRVSDESYKRQTKHTNNFFPAQYAEQAVLLLDAGFLPLKLPYLTKIFRRLLQDYLDNLKNLKVTVSQTTFAYCIADPFGVLAPEEVHLGFSHEWGHGDVGTELHDIDVLVARLPAHLATDIQKRRSVYKNELRHFKDVIVFPTTGDTPLASILSGGDYDGDQCWVCWDPIIVREFNNTEFDHAAIPTSKDLGLRPCSTQMTEVGSTEGFLAKAFKFNAKPSKLGQCTIEHETFCYHENNIASPRAVRLAWLLSYLVDSKKSGIELTEDAWEELQPKYTKIFTEKDPFLPAYKSLSRGSRPPVWNSFNIIDYLLFDVIVAESENMIIRFDKFCEEHSELPIDPHLVDIWNKVEKQANEEKQQNKPELYNALHDVRKQFREKKAEWDELTSPATRTPYARKIVEAAQKLQEIQPPDFDHPLGYTWRNSSYEWEQLRASCAYKDCRSDFVWYAAGPTLCEMKAKALRSYRPVTHEIHGVLHVNRNAAKRAMDPILGHITDEANDPEDEDEDISDNQ</sequence>
<dbReference type="EC" id="2.7.7.48" evidence="1"/>
<keyword evidence="1" id="KW-0548">Nucleotidyltransferase</keyword>
<dbReference type="GO" id="GO:0030422">
    <property type="term" value="P:siRNA processing"/>
    <property type="evidence" value="ECO:0007669"/>
    <property type="project" value="TreeGrafter"/>
</dbReference>
<keyword evidence="1" id="KW-0696">RNA-directed RNA polymerase</keyword>
<dbReference type="InterPro" id="IPR057596">
    <property type="entry name" value="RDRP_core"/>
</dbReference>
<dbReference type="PANTHER" id="PTHR23079">
    <property type="entry name" value="RNA-DEPENDENT RNA POLYMERASE"/>
    <property type="match status" value="1"/>
</dbReference>
<name>A0A1J9QGG1_9EURO</name>
<proteinExistence type="inferred from homology"/>
<dbReference type="OrthoDB" id="10055769at2759"/>
<feature type="compositionally biased region" description="Polar residues" evidence="2">
    <location>
        <begin position="337"/>
        <end position="349"/>
    </location>
</feature>
<feature type="compositionally biased region" description="Basic residues" evidence="2">
    <location>
        <begin position="261"/>
        <end position="270"/>
    </location>
</feature>
<feature type="compositionally biased region" description="Polar residues" evidence="2">
    <location>
        <begin position="211"/>
        <end position="226"/>
    </location>
</feature>
<dbReference type="InterPro" id="IPR007855">
    <property type="entry name" value="RDRP"/>
</dbReference>
<dbReference type="Proteomes" id="UP000182235">
    <property type="component" value="Unassembled WGS sequence"/>
</dbReference>
<evidence type="ECO:0000256" key="2">
    <source>
        <dbReference type="SAM" id="MobiDB-lite"/>
    </source>
</evidence>
<feature type="domain" description="RDRP core" evidence="3">
    <location>
        <begin position="504"/>
        <end position="1167"/>
    </location>
</feature>
<organism evidence="4 5">
    <name type="scientific">Emergomyces pasteurianus Ep9510</name>
    <dbReference type="NCBI Taxonomy" id="1447872"/>
    <lineage>
        <taxon>Eukaryota</taxon>
        <taxon>Fungi</taxon>
        <taxon>Dikarya</taxon>
        <taxon>Ascomycota</taxon>
        <taxon>Pezizomycotina</taxon>
        <taxon>Eurotiomycetes</taxon>
        <taxon>Eurotiomycetidae</taxon>
        <taxon>Onygenales</taxon>
        <taxon>Ajellomycetaceae</taxon>
        <taxon>Emergomyces</taxon>
    </lineage>
</organism>
<keyword evidence="1" id="KW-0694">RNA-binding</keyword>
<dbReference type="GO" id="GO:0003723">
    <property type="term" value="F:RNA binding"/>
    <property type="evidence" value="ECO:0007669"/>
    <property type="project" value="UniProtKB-KW"/>
</dbReference>
<dbReference type="VEuPathDB" id="FungiDB:AJ78_05371"/>
<feature type="region of interest" description="Disordered" evidence="2">
    <location>
        <begin position="136"/>
        <end position="234"/>
    </location>
</feature>
<evidence type="ECO:0000256" key="1">
    <source>
        <dbReference type="RuleBase" id="RU363098"/>
    </source>
</evidence>
<keyword evidence="1" id="KW-0808">Transferase</keyword>
<dbReference type="STRING" id="1447872.A0A1J9QGG1"/>
<dbReference type="Pfam" id="PF05183">
    <property type="entry name" value="RdRP"/>
    <property type="match status" value="1"/>
</dbReference>
<reference evidence="4 5" key="1">
    <citation type="submission" date="2015-07" db="EMBL/GenBank/DDBJ databases">
        <title>Emmonsia species relationships and genome sequence.</title>
        <authorList>
            <consortium name="The Broad Institute Genomics Platform"/>
            <person name="Cuomo C.A."/>
            <person name="Munoz J.F."/>
            <person name="Imamovic A."/>
            <person name="Priest M.E."/>
            <person name="Young S."/>
            <person name="Clay O.K."/>
            <person name="McEwen J.G."/>
        </authorList>
    </citation>
    <scope>NUCLEOTIDE SEQUENCE [LARGE SCALE GENOMIC DNA]</scope>
    <source>
        <strain evidence="4 5">UAMH 9510</strain>
    </source>
</reference>
<evidence type="ECO:0000313" key="4">
    <source>
        <dbReference type="EMBL" id="OJD14269.1"/>
    </source>
</evidence>
<comment type="caution">
    <text evidence="4">The sequence shown here is derived from an EMBL/GenBank/DDBJ whole genome shotgun (WGS) entry which is preliminary data.</text>
</comment>
<dbReference type="PANTHER" id="PTHR23079:SF14">
    <property type="entry name" value="RNA-DEPENDENT RNA POLYMERASE"/>
    <property type="match status" value="1"/>
</dbReference>
<feature type="compositionally biased region" description="Low complexity" evidence="2">
    <location>
        <begin position="144"/>
        <end position="189"/>
    </location>
</feature>